<dbReference type="Gene3D" id="3.30.1360.200">
    <property type="match status" value="1"/>
</dbReference>
<dbReference type="HAMAP" id="MF_01463_B">
    <property type="entry name" value="SecD_B"/>
    <property type="match status" value="1"/>
</dbReference>
<dbReference type="GO" id="GO:0043952">
    <property type="term" value="P:protein transport by the Sec complex"/>
    <property type="evidence" value="ECO:0007669"/>
    <property type="project" value="UniProtKB-UniRule"/>
</dbReference>
<comment type="caution">
    <text evidence="14">The sequence shown here is derived from an EMBL/GenBank/DDBJ whole genome shotgun (WGS) entry which is preliminary data.</text>
</comment>
<feature type="compositionally biased region" description="Acidic residues" evidence="10">
    <location>
        <begin position="203"/>
        <end position="213"/>
    </location>
</feature>
<evidence type="ECO:0000256" key="9">
    <source>
        <dbReference type="HAMAP-Rule" id="MF_01463"/>
    </source>
</evidence>
<evidence type="ECO:0000313" key="15">
    <source>
        <dbReference type="Proteomes" id="UP000030848"/>
    </source>
</evidence>
<dbReference type="Gene3D" id="1.20.1640.10">
    <property type="entry name" value="Multidrug efflux transporter AcrB transmembrane domain"/>
    <property type="match status" value="1"/>
</dbReference>
<dbReference type="Proteomes" id="UP000030848">
    <property type="component" value="Unassembled WGS sequence"/>
</dbReference>
<dbReference type="InterPro" id="IPR005791">
    <property type="entry name" value="SecD"/>
</dbReference>
<organism evidence="14 15">
    <name type="scientific">Saccharomonospora viridis</name>
    <dbReference type="NCBI Taxonomy" id="1852"/>
    <lineage>
        <taxon>Bacteria</taxon>
        <taxon>Bacillati</taxon>
        <taxon>Actinomycetota</taxon>
        <taxon>Actinomycetes</taxon>
        <taxon>Pseudonocardiales</taxon>
        <taxon>Pseudonocardiaceae</taxon>
        <taxon>Saccharomonospora</taxon>
    </lineage>
</organism>
<proteinExistence type="inferred from homology"/>
<evidence type="ECO:0000256" key="8">
    <source>
        <dbReference type="ARBA" id="ARBA00023136"/>
    </source>
</evidence>
<feature type="transmembrane region" description="Helical" evidence="9">
    <location>
        <begin position="12"/>
        <end position="30"/>
    </location>
</feature>
<comment type="similarity">
    <text evidence="9">Belongs to the SecD/SecF family. SecD subfamily.</text>
</comment>
<dbReference type="InterPro" id="IPR048631">
    <property type="entry name" value="SecD_1st"/>
</dbReference>
<dbReference type="EMBL" id="JRZE01000006">
    <property type="protein sequence ID" value="KHF42688.1"/>
    <property type="molecule type" value="Genomic_DNA"/>
</dbReference>
<evidence type="ECO:0000313" key="14">
    <source>
        <dbReference type="EMBL" id="KHF42688.1"/>
    </source>
</evidence>
<reference evidence="14 15" key="1">
    <citation type="submission" date="2014-10" db="EMBL/GenBank/DDBJ databases">
        <title>Genome sequence of Micropolyspora internatus JCM3315.</title>
        <authorList>
            <person name="Shin S.-K."/>
            <person name="Yi H."/>
        </authorList>
    </citation>
    <scope>NUCLEOTIDE SEQUENCE [LARGE SCALE GENOMIC DNA]</scope>
    <source>
        <strain evidence="14 15">JCM 3315</strain>
    </source>
</reference>
<dbReference type="PANTHER" id="PTHR30081:SF1">
    <property type="entry name" value="PROTEIN TRANSLOCASE SUBUNIT SECD"/>
    <property type="match status" value="1"/>
</dbReference>
<evidence type="ECO:0000256" key="10">
    <source>
        <dbReference type="SAM" id="MobiDB-lite"/>
    </source>
</evidence>
<keyword evidence="3 9" id="KW-1003">Cell membrane</keyword>
<evidence type="ECO:0000256" key="6">
    <source>
        <dbReference type="ARBA" id="ARBA00022989"/>
    </source>
</evidence>
<feature type="compositionally biased region" description="Basic and acidic residues" evidence="10">
    <location>
        <begin position="214"/>
        <end position="235"/>
    </location>
</feature>
<feature type="domain" description="Protein translocase subunit SecDF P1" evidence="12">
    <location>
        <begin position="67"/>
        <end position="121"/>
    </location>
</feature>
<feature type="compositionally biased region" description="Low complexity" evidence="10">
    <location>
        <begin position="127"/>
        <end position="137"/>
    </location>
</feature>
<keyword evidence="6 9" id="KW-1133">Transmembrane helix</keyword>
<dbReference type="GO" id="GO:0015450">
    <property type="term" value="F:protein-transporting ATPase activity"/>
    <property type="evidence" value="ECO:0007669"/>
    <property type="project" value="InterPro"/>
</dbReference>
<dbReference type="Pfam" id="PF02355">
    <property type="entry name" value="SecD_SecF_C"/>
    <property type="match status" value="1"/>
</dbReference>
<dbReference type="NCBIfam" id="TIGR01129">
    <property type="entry name" value="secD"/>
    <property type="match status" value="1"/>
</dbReference>
<comment type="subunit">
    <text evidence="9">Forms a complex with SecF. Part of the essential Sec protein translocation apparatus which comprises SecA, SecYEG and auxiliary proteins SecDF. Other proteins may also be involved.</text>
</comment>
<dbReference type="OrthoDB" id="5240379at2"/>
<keyword evidence="4 9" id="KW-0812">Transmembrane</keyword>
<feature type="domain" description="SecDF P1 head subdomain" evidence="13">
    <location>
        <begin position="287"/>
        <end position="391"/>
    </location>
</feature>
<dbReference type="GO" id="GO:0005886">
    <property type="term" value="C:plasma membrane"/>
    <property type="evidence" value="ECO:0007669"/>
    <property type="project" value="UniProtKB-SubCell"/>
</dbReference>
<feature type="domain" description="Protein export membrane protein SecD/SecF C-terminal" evidence="11">
    <location>
        <begin position="393"/>
        <end position="568"/>
    </location>
</feature>
<comment type="subcellular location">
    <subcellularLocation>
        <location evidence="1 9">Cell membrane</location>
        <topology evidence="1 9">Multi-pass membrane protein</topology>
    </subcellularLocation>
</comment>
<dbReference type="Pfam" id="PF21760">
    <property type="entry name" value="SecD_1st"/>
    <property type="match status" value="1"/>
</dbReference>
<evidence type="ECO:0000259" key="13">
    <source>
        <dbReference type="Pfam" id="PF22599"/>
    </source>
</evidence>
<dbReference type="PANTHER" id="PTHR30081">
    <property type="entry name" value="PROTEIN-EXPORT MEMBRANE PROTEIN SEC"/>
    <property type="match status" value="1"/>
</dbReference>
<dbReference type="AlphaFoldDB" id="A0A837D7A0"/>
<keyword evidence="7 9" id="KW-0811">Translocation</keyword>
<accession>A0A837D7A0</accession>
<feature type="transmembrane region" description="Helical" evidence="9">
    <location>
        <begin position="413"/>
        <end position="431"/>
    </location>
</feature>
<feature type="compositionally biased region" description="Acidic residues" evidence="10">
    <location>
        <begin position="165"/>
        <end position="182"/>
    </location>
</feature>
<evidence type="ECO:0000259" key="11">
    <source>
        <dbReference type="Pfam" id="PF02355"/>
    </source>
</evidence>
<protein>
    <recommendedName>
        <fullName evidence="9">Protein translocase subunit SecD</fullName>
    </recommendedName>
</protein>
<dbReference type="Pfam" id="PF22599">
    <property type="entry name" value="SecDF_P1_head"/>
    <property type="match status" value="1"/>
</dbReference>
<dbReference type="Gene3D" id="3.30.70.3220">
    <property type="match status" value="1"/>
</dbReference>
<dbReference type="RefSeq" id="WP_037311674.1">
    <property type="nucleotide sequence ID" value="NZ_CALJZO010000120.1"/>
</dbReference>
<evidence type="ECO:0000256" key="1">
    <source>
        <dbReference type="ARBA" id="ARBA00004651"/>
    </source>
</evidence>
<dbReference type="InterPro" id="IPR054384">
    <property type="entry name" value="SecDF_P1_head"/>
</dbReference>
<evidence type="ECO:0000256" key="4">
    <source>
        <dbReference type="ARBA" id="ARBA00022692"/>
    </source>
</evidence>
<name>A0A837D7A0_9PSEU</name>
<dbReference type="Pfam" id="PF07549">
    <property type="entry name" value="Sec_GG"/>
    <property type="match status" value="1"/>
</dbReference>
<dbReference type="SUPFAM" id="SSF82866">
    <property type="entry name" value="Multidrug efflux transporter AcrB transmembrane domain"/>
    <property type="match status" value="1"/>
</dbReference>
<comment type="function">
    <text evidence="9">Part of the Sec protein translocase complex. Interacts with the SecYEG preprotein conducting channel. SecDF uses the proton motive force (PMF) to complete protein translocation after the ATP-dependent function of SecA.</text>
</comment>
<feature type="region of interest" description="Disordered" evidence="10">
    <location>
        <begin position="127"/>
        <end position="254"/>
    </location>
</feature>
<keyword evidence="8 9" id="KW-0472">Membrane</keyword>
<evidence type="ECO:0000256" key="5">
    <source>
        <dbReference type="ARBA" id="ARBA00022927"/>
    </source>
</evidence>
<dbReference type="GO" id="GO:0006605">
    <property type="term" value="P:protein targeting"/>
    <property type="evidence" value="ECO:0007669"/>
    <property type="project" value="UniProtKB-UniRule"/>
</dbReference>
<gene>
    <name evidence="9" type="primary">secD</name>
    <name evidence="14" type="ORF">MINT15_28900</name>
</gene>
<dbReference type="InterPro" id="IPR048634">
    <property type="entry name" value="SecD_SecF_C"/>
</dbReference>
<feature type="transmembrane region" description="Helical" evidence="9">
    <location>
        <begin position="438"/>
        <end position="462"/>
    </location>
</feature>
<keyword evidence="2 9" id="KW-0813">Transport</keyword>
<feature type="transmembrane region" description="Helical" evidence="9">
    <location>
        <begin position="468"/>
        <end position="489"/>
    </location>
</feature>
<dbReference type="InterPro" id="IPR022646">
    <property type="entry name" value="SecD/SecF_CS"/>
</dbReference>
<dbReference type="InterPro" id="IPR055344">
    <property type="entry name" value="SecD_SecF_C_bact"/>
</dbReference>
<sequence>MAPPAGQIRPGRYFAFFVVIVAALYSLVFFTGDGSPTPKLGIDLKGGTRVTLTARTPDGSEPSREQLQQARQIIENRVNGIGVSGAEVLLDGNNVVITVPGDQGEQAKTLGQTAKLGFRQVLAAVPAAGPAQQPESGAGSGEDSDGEDGQGSESGEDGKDTEQGSADEDGAADEDSDADSADSGDTQGGGSTPPGSAPTQQSDESDRDDDDGDRDGRTEQEKAAEQIQEAKKWRQDPALLPTGPEDQAEAQQLQQQALARLTCDPDTLDPLAGNDDPNLPLVTCNQDGTEKYVLSPVFLEGTSISNASAVYDTQGGGWVVNLSFDSEGADTWADFTAQNIGERAAFVLDTEVVSAPSINEAIAGGDTRISGQFTQSEAQNLADVLKYGSLPLSFESSDATTVSATLGMATLKAGLIAGAIGLALVFVYCLLYYRILGVLTVLSLALSALIVYAVLVLLGRWIDYTLDIAGVVGFIVAVGVTADSFVVYFERIKDEMREGRTFRSAVPRGWVKARRTILASDAIMFLAAGVLYVLAVGEVKGFAFTLGMSTVLDLVVVFLVTHPLVVVVSRSKKLSSPRLSGLGAVQRIGDSRRAAVRAAVKEA</sequence>
<dbReference type="NCBIfam" id="TIGR00916">
    <property type="entry name" value="2A0604s01"/>
    <property type="match status" value="1"/>
</dbReference>
<feature type="transmembrane region" description="Helical" evidence="9">
    <location>
        <begin position="517"/>
        <end position="536"/>
    </location>
</feature>
<dbReference type="GO" id="GO:0065002">
    <property type="term" value="P:intracellular protein transmembrane transport"/>
    <property type="evidence" value="ECO:0007669"/>
    <property type="project" value="UniProtKB-UniRule"/>
</dbReference>
<evidence type="ECO:0000256" key="2">
    <source>
        <dbReference type="ARBA" id="ARBA00022448"/>
    </source>
</evidence>
<dbReference type="InterPro" id="IPR022813">
    <property type="entry name" value="SecD/SecF_arch_bac"/>
</dbReference>
<evidence type="ECO:0000256" key="7">
    <source>
        <dbReference type="ARBA" id="ARBA00023010"/>
    </source>
</evidence>
<evidence type="ECO:0000256" key="3">
    <source>
        <dbReference type="ARBA" id="ARBA00022475"/>
    </source>
</evidence>
<evidence type="ECO:0000259" key="12">
    <source>
        <dbReference type="Pfam" id="PF21760"/>
    </source>
</evidence>
<keyword evidence="5 9" id="KW-0653">Protein transport</keyword>
<feature type="compositionally biased region" description="Low complexity" evidence="10">
    <location>
        <begin position="193"/>
        <end position="202"/>
    </location>
</feature>
<feature type="transmembrane region" description="Helical" evidence="9">
    <location>
        <begin position="542"/>
        <end position="568"/>
    </location>
</feature>